<proteinExistence type="predicted"/>
<dbReference type="Proteomes" id="UP000446348">
    <property type="component" value="Unassembled WGS sequence"/>
</dbReference>
<sequence length="86" mass="9876">MHHLIIDMLHDTTERIFCKALDLKTGGAPFKWTTRRTSMIYRLRIAIYKSLAIRALPGADFSVIEPPWRLTTCLTKSCKRANVKSV</sequence>
<name>A0A845RHW5_9FIRM</name>
<gene>
    <name evidence="1" type="ORF">D3Z39_06500</name>
</gene>
<protein>
    <submittedName>
        <fullName evidence="1">Uncharacterized protein</fullName>
    </submittedName>
</protein>
<organism evidence="1 2">
    <name type="scientific">Anaerotruncus colihominis</name>
    <dbReference type="NCBI Taxonomy" id="169435"/>
    <lineage>
        <taxon>Bacteria</taxon>
        <taxon>Bacillati</taxon>
        <taxon>Bacillota</taxon>
        <taxon>Clostridia</taxon>
        <taxon>Eubacteriales</taxon>
        <taxon>Oscillospiraceae</taxon>
        <taxon>Anaerotruncus</taxon>
    </lineage>
</organism>
<evidence type="ECO:0000313" key="2">
    <source>
        <dbReference type="Proteomes" id="UP000446348"/>
    </source>
</evidence>
<dbReference type="AlphaFoldDB" id="A0A845RHW5"/>
<comment type="caution">
    <text evidence="1">The sequence shown here is derived from an EMBL/GenBank/DDBJ whole genome shotgun (WGS) entry which is preliminary data.</text>
</comment>
<evidence type="ECO:0000313" key="1">
    <source>
        <dbReference type="EMBL" id="NBI78518.1"/>
    </source>
</evidence>
<reference evidence="1 2" key="1">
    <citation type="submission" date="2018-08" db="EMBL/GenBank/DDBJ databases">
        <title>Murine metabolic-syndrome-specific gut microbial biobank.</title>
        <authorList>
            <person name="Liu C."/>
        </authorList>
    </citation>
    <scope>NUCLEOTIDE SEQUENCE [LARGE SCALE GENOMIC DNA]</scope>
    <source>
        <strain evidence="1 2">X69</strain>
    </source>
</reference>
<dbReference type="EMBL" id="QXWZ01000008">
    <property type="protein sequence ID" value="NBI78518.1"/>
    <property type="molecule type" value="Genomic_DNA"/>
</dbReference>
<accession>A0A845RHW5</accession>